<sequence>MDSEDVNIAQNIHTTIYHTSKQARIFRRVHMLSPYRTTAECRLMSRRP</sequence>
<dbReference type="Proteomes" id="UP001152888">
    <property type="component" value="Unassembled WGS sequence"/>
</dbReference>
<name>A0A9P0NTE0_ACAOB</name>
<evidence type="ECO:0000313" key="1">
    <source>
        <dbReference type="EMBL" id="CAH1955489.1"/>
    </source>
</evidence>
<gene>
    <name evidence="1" type="ORF">ACAOBT_LOCUS1085</name>
</gene>
<proteinExistence type="predicted"/>
<accession>A0A9P0NTE0</accession>
<dbReference type="OrthoDB" id="946068at2759"/>
<dbReference type="EMBL" id="CAKOFQ010006660">
    <property type="protein sequence ID" value="CAH1955489.1"/>
    <property type="molecule type" value="Genomic_DNA"/>
</dbReference>
<evidence type="ECO:0000313" key="2">
    <source>
        <dbReference type="Proteomes" id="UP001152888"/>
    </source>
</evidence>
<dbReference type="AlphaFoldDB" id="A0A9P0NTE0"/>
<protein>
    <submittedName>
        <fullName evidence="1">Uncharacterized protein</fullName>
    </submittedName>
</protein>
<keyword evidence="2" id="KW-1185">Reference proteome</keyword>
<reference evidence="1" key="1">
    <citation type="submission" date="2022-03" db="EMBL/GenBank/DDBJ databases">
        <authorList>
            <person name="Sayadi A."/>
        </authorList>
    </citation>
    <scope>NUCLEOTIDE SEQUENCE</scope>
</reference>
<organism evidence="1 2">
    <name type="scientific">Acanthoscelides obtectus</name>
    <name type="common">Bean weevil</name>
    <name type="synonym">Bruchus obtectus</name>
    <dbReference type="NCBI Taxonomy" id="200917"/>
    <lineage>
        <taxon>Eukaryota</taxon>
        <taxon>Metazoa</taxon>
        <taxon>Ecdysozoa</taxon>
        <taxon>Arthropoda</taxon>
        <taxon>Hexapoda</taxon>
        <taxon>Insecta</taxon>
        <taxon>Pterygota</taxon>
        <taxon>Neoptera</taxon>
        <taxon>Endopterygota</taxon>
        <taxon>Coleoptera</taxon>
        <taxon>Polyphaga</taxon>
        <taxon>Cucujiformia</taxon>
        <taxon>Chrysomeloidea</taxon>
        <taxon>Chrysomelidae</taxon>
        <taxon>Bruchinae</taxon>
        <taxon>Bruchini</taxon>
        <taxon>Acanthoscelides</taxon>
    </lineage>
</organism>
<comment type="caution">
    <text evidence="1">The sequence shown here is derived from an EMBL/GenBank/DDBJ whole genome shotgun (WGS) entry which is preliminary data.</text>
</comment>